<sequence>MTLLTRDQILSADDLLTVDVAVPEWGGTVRVRALTGAERDRLEASLLGKDGTASAAKILNFRARVCALTMIGEDGERLFGDAQVAELGRKSAAALARVAEAAQKLSGISDDDVDELVGE</sequence>
<dbReference type="RefSeq" id="WP_379588037.1">
    <property type="nucleotide sequence ID" value="NZ_JBHSQW010000044.1"/>
</dbReference>
<evidence type="ECO:0008006" key="3">
    <source>
        <dbReference type="Google" id="ProtNLM"/>
    </source>
</evidence>
<reference evidence="2" key="1">
    <citation type="journal article" date="2019" name="Int. J. Syst. Evol. Microbiol.">
        <title>The Global Catalogue of Microorganisms (GCM) 10K type strain sequencing project: providing services to taxonomists for standard genome sequencing and annotation.</title>
        <authorList>
            <consortium name="The Broad Institute Genomics Platform"/>
            <consortium name="The Broad Institute Genome Sequencing Center for Infectious Disease"/>
            <person name="Wu L."/>
            <person name="Ma J."/>
        </authorList>
    </citation>
    <scope>NUCLEOTIDE SEQUENCE [LARGE SCALE GENOMIC DNA]</scope>
    <source>
        <strain evidence="2">CCM 8391</strain>
    </source>
</reference>
<accession>A0ABW1J896</accession>
<protein>
    <recommendedName>
        <fullName evidence="3">Tail assembly chaperone</fullName>
    </recommendedName>
</protein>
<keyword evidence="2" id="KW-1185">Reference proteome</keyword>
<name>A0ABW1J896_9PSEU</name>
<proteinExistence type="predicted"/>
<dbReference type="Proteomes" id="UP001596302">
    <property type="component" value="Unassembled WGS sequence"/>
</dbReference>
<organism evidence="1 2">
    <name type="scientific">Pseudonocardia hispaniensis</name>
    <dbReference type="NCBI Taxonomy" id="904933"/>
    <lineage>
        <taxon>Bacteria</taxon>
        <taxon>Bacillati</taxon>
        <taxon>Actinomycetota</taxon>
        <taxon>Actinomycetes</taxon>
        <taxon>Pseudonocardiales</taxon>
        <taxon>Pseudonocardiaceae</taxon>
        <taxon>Pseudonocardia</taxon>
    </lineage>
</organism>
<dbReference type="InterPro" id="IPR038556">
    <property type="entry name" value="TAC_Gp13-like_sf"/>
</dbReference>
<comment type="caution">
    <text evidence="1">The sequence shown here is derived from an EMBL/GenBank/DDBJ whole genome shotgun (WGS) entry which is preliminary data.</text>
</comment>
<dbReference type="Gene3D" id="3.30.2220.20">
    <property type="entry name" value="Phage tail assembly chaperone gp13-like"/>
    <property type="match status" value="1"/>
</dbReference>
<evidence type="ECO:0000313" key="1">
    <source>
        <dbReference type="EMBL" id="MFC5997108.1"/>
    </source>
</evidence>
<gene>
    <name evidence="1" type="ORF">ACFQE5_23120</name>
</gene>
<dbReference type="EMBL" id="JBHSQW010000044">
    <property type="protein sequence ID" value="MFC5997108.1"/>
    <property type="molecule type" value="Genomic_DNA"/>
</dbReference>
<evidence type="ECO:0000313" key="2">
    <source>
        <dbReference type="Proteomes" id="UP001596302"/>
    </source>
</evidence>